<dbReference type="EC" id="1.2.1.27" evidence="2"/>
<dbReference type="PANTHER" id="PTHR43866">
    <property type="entry name" value="MALONATE-SEMIALDEHYDE DEHYDROGENASE"/>
    <property type="match status" value="1"/>
</dbReference>
<evidence type="ECO:0000313" key="6">
    <source>
        <dbReference type="EMBL" id="KAF5542766.1"/>
    </source>
</evidence>
<dbReference type="FunFam" id="3.40.309.10:FF:000002">
    <property type="entry name" value="Methylmalonate-semialdehyde dehydrogenase (Acylating)"/>
    <property type="match status" value="1"/>
</dbReference>
<dbReference type="InterPro" id="IPR016161">
    <property type="entry name" value="Ald_DH/histidinol_DH"/>
</dbReference>
<dbReference type="SUPFAM" id="SSF53720">
    <property type="entry name" value="ALDH-like"/>
    <property type="match status" value="1"/>
</dbReference>
<dbReference type="InterPro" id="IPR010061">
    <property type="entry name" value="MeMal-semiAld_DH"/>
</dbReference>
<dbReference type="InterPro" id="IPR016162">
    <property type="entry name" value="Ald_DH_N"/>
</dbReference>
<keyword evidence="4" id="KW-0520">NAD</keyword>
<dbReference type="AlphaFoldDB" id="A0A8H5MUF1"/>
<comment type="caution">
    <text evidence="6">The sequence shown here is derived from an EMBL/GenBank/DDBJ whole genome shotgun (WGS) entry which is preliminary data.</text>
</comment>
<reference evidence="6 7" key="1">
    <citation type="submission" date="2020-05" db="EMBL/GenBank/DDBJ databases">
        <title>Identification and distribution of gene clusters putatively required for synthesis of sphingolipid metabolism inhibitors in phylogenetically diverse species of the filamentous fungus Fusarium.</title>
        <authorList>
            <person name="Kim H.-S."/>
            <person name="Busman M."/>
            <person name="Brown D.W."/>
            <person name="Divon H."/>
            <person name="Uhlig S."/>
            <person name="Proctor R.H."/>
        </authorList>
    </citation>
    <scope>NUCLEOTIDE SEQUENCE [LARGE SCALE GENOMIC DNA]</scope>
    <source>
        <strain evidence="6 7">NRRL 53147</strain>
    </source>
</reference>
<evidence type="ECO:0000313" key="7">
    <source>
        <dbReference type="Proteomes" id="UP000522262"/>
    </source>
</evidence>
<dbReference type="PROSITE" id="PS00070">
    <property type="entry name" value="ALDEHYDE_DEHYDR_CYS"/>
    <property type="match status" value="1"/>
</dbReference>
<protein>
    <recommendedName>
        <fullName evidence="2">methylmalonate-semialdehyde dehydrogenase (CoA acylating)</fullName>
        <ecNumber evidence="2">1.2.1.27</ecNumber>
    </recommendedName>
</protein>
<dbReference type="InterPro" id="IPR016160">
    <property type="entry name" value="Ald_DH_CS_CYS"/>
</dbReference>
<dbReference type="EMBL" id="JAAOAM010000163">
    <property type="protein sequence ID" value="KAF5542766.1"/>
    <property type="molecule type" value="Genomic_DNA"/>
</dbReference>
<gene>
    <name evidence="6" type="ORF">FMEXI_7329</name>
</gene>
<proteinExistence type="inferred from homology"/>
<evidence type="ECO:0000256" key="4">
    <source>
        <dbReference type="ARBA" id="ARBA00023027"/>
    </source>
</evidence>
<dbReference type="Pfam" id="PF00171">
    <property type="entry name" value="Aldedh"/>
    <property type="match status" value="1"/>
</dbReference>
<dbReference type="InterPro" id="IPR016163">
    <property type="entry name" value="Ald_DH_C"/>
</dbReference>
<dbReference type="PANTHER" id="PTHR43866:SF3">
    <property type="entry name" value="METHYLMALONATE-SEMIALDEHYDE DEHYDROGENASE [ACYLATING], MITOCHONDRIAL"/>
    <property type="match status" value="1"/>
</dbReference>
<dbReference type="Gene3D" id="3.40.605.10">
    <property type="entry name" value="Aldehyde Dehydrogenase, Chain A, domain 1"/>
    <property type="match status" value="1"/>
</dbReference>
<comment type="similarity">
    <text evidence="1">Belongs to the aldehyde dehydrogenase family.</text>
</comment>
<keyword evidence="7" id="KW-1185">Reference proteome</keyword>
<evidence type="ECO:0000256" key="1">
    <source>
        <dbReference type="ARBA" id="ARBA00009986"/>
    </source>
</evidence>
<dbReference type="Gene3D" id="3.40.309.10">
    <property type="entry name" value="Aldehyde Dehydrogenase, Chain A, domain 2"/>
    <property type="match status" value="1"/>
</dbReference>
<evidence type="ECO:0000256" key="3">
    <source>
        <dbReference type="ARBA" id="ARBA00023002"/>
    </source>
</evidence>
<accession>A0A8H5MUF1</accession>
<dbReference type="Proteomes" id="UP000522262">
    <property type="component" value="Unassembled WGS sequence"/>
</dbReference>
<keyword evidence="3" id="KW-0560">Oxidoreductase</keyword>
<organism evidence="6 7">
    <name type="scientific">Fusarium mexicanum</name>
    <dbReference type="NCBI Taxonomy" id="751941"/>
    <lineage>
        <taxon>Eukaryota</taxon>
        <taxon>Fungi</taxon>
        <taxon>Dikarya</taxon>
        <taxon>Ascomycota</taxon>
        <taxon>Pezizomycotina</taxon>
        <taxon>Sordariomycetes</taxon>
        <taxon>Hypocreomycetidae</taxon>
        <taxon>Hypocreales</taxon>
        <taxon>Nectriaceae</taxon>
        <taxon>Fusarium</taxon>
        <taxon>Fusarium fujikuroi species complex</taxon>
    </lineage>
</organism>
<evidence type="ECO:0000259" key="5">
    <source>
        <dbReference type="Pfam" id="PF00171"/>
    </source>
</evidence>
<sequence length="429" mass="45688">MLDLMNMIQLNRSKIVTCLITEVGKTMQDAESEFERGLDSLMSAIGVSNYNGGSYWPGHTTHTNTNTIHDPLGVCVSVTPFNFPFLIPLWTIPVAILTGNSVILKPSEKTPSTSTILAGCFLEAGFPPGLFSVLHGGPTVVGGLLSQPSVMAIHYVGSDIGGERVYEHARANRKRVQVECGGKNHAVIMPDASKMSTLYALAGSAFGAAGQRCMASSIAIFVGSSIDWLGELVSIANQLIVGSGADPSVGLGPLITSAAKERVIGVINEAEQDGAHVLLDGRNCHVEDFPNGNFVGPTILTNVEPYMQAYQEEIFGPVLLCLQVAKMSEAVALINENRYGNGCALFTSSPATANTFQRQVNIGQIGINVPVMAPSSSIPRTTNKDSFMGDVRGPGASQWQFYTMTKTVTSLWRSEESDSLSLLGGFSQH</sequence>
<dbReference type="GO" id="GO:0006210">
    <property type="term" value="P:thymine catabolic process"/>
    <property type="evidence" value="ECO:0007669"/>
    <property type="project" value="TreeGrafter"/>
</dbReference>
<evidence type="ECO:0000256" key="2">
    <source>
        <dbReference type="ARBA" id="ARBA00013048"/>
    </source>
</evidence>
<name>A0A8H5MUF1_9HYPO</name>
<dbReference type="GO" id="GO:0005739">
    <property type="term" value="C:mitochondrion"/>
    <property type="evidence" value="ECO:0007669"/>
    <property type="project" value="TreeGrafter"/>
</dbReference>
<dbReference type="GO" id="GO:0006574">
    <property type="term" value="P:L-valine catabolic process"/>
    <property type="evidence" value="ECO:0007669"/>
    <property type="project" value="TreeGrafter"/>
</dbReference>
<dbReference type="GO" id="GO:0004491">
    <property type="term" value="F:methylmalonate-semialdehyde dehydrogenase (acylating, NAD) activity"/>
    <property type="evidence" value="ECO:0007669"/>
    <property type="project" value="UniProtKB-EC"/>
</dbReference>
<feature type="domain" description="Aldehyde dehydrogenase" evidence="5">
    <location>
        <begin position="3"/>
        <end position="408"/>
    </location>
</feature>
<dbReference type="InterPro" id="IPR015590">
    <property type="entry name" value="Aldehyde_DH_dom"/>
</dbReference>